<evidence type="ECO:0000256" key="2">
    <source>
        <dbReference type="ARBA" id="ARBA00022723"/>
    </source>
</evidence>
<keyword evidence="6" id="KW-0812">Transmembrane</keyword>
<evidence type="ECO:0000313" key="9">
    <source>
        <dbReference type="EMBL" id="USQ75959.1"/>
    </source>
</evidence>
<feature type="compositionally biased region" description="Low complexity" evidence="5">
    <location>
        <begin position="143"/>
        <end position="183"/>
    </location>
</feature>
<evidence type="ECO:0000256" key="3">
    <source>
        <dbReference type="ARBA" id="ARBA00022729"/>
    </source>
</evidence>
<evidence type="ECO:0000313" key="10">
    <source>
        <dbReference type="Proteomes" id="UP001056535"/>
    </source>
</evidence>
<dbReference type="PANTHER" id="PTHR34820:SF4">
    <property type="entry name" value="INNER MEMBRANE PROTEIN YEBZ"/>
    <property type="match status" value="1"/>
</dbReference>
<sequence length="228" mass="23168">MFTLSTRGRRPGGRTALGALLLTLWLTLLAAPASAHDSLVDSDPAQDAVLTEVPSQLELTFSGEISDLGVQFVVIGPEERDVVQGTPTVSGTVVTQTLTEELVDGDYEATWRVTSSDGHPISGTIGFSIADATTSRSGDRGEATATDGGTAAPTSGAVTEDAETTAPTATPSPTEAATPAPADDAVVTAEAAPDPTTESSGIPTWGWLVAALAAVGLVACGFLAFRRN</sequence>
<dbReference type="InterPro" id="IPR014756">
    <property type="entry name" value="Ig_E-set"/>
</dbReference>
<dbReference type="SUPFAM" id="SSF81296">
    <property type="entry name" value="E set domains"/>
    <property type="match status" value="1"/>
</dbReference>
<dbReference type="EMBL" id="CP099490">
    <property type="protein sequence ID" value="USQ75959.1"/>
    <property type="molecule type" value="Genomic_DNA"/>
</dbReference>
<dbReference type="InterPro" id="IPR007348">
    <property type="entry name" value="CopC_dom"/>
</dbReference>
<dbReference type="PANTHER" id="PTHR34820">
    <property type="entry name" value="INNER MEMBRANE PROTEIN YEBZ"/>
    <property type="match status" value="1"/>
</dbReference>
<organism evidence="9 10">
    <name type="scientific">Ornithinimicrobium cryptoxanthini</name>
    <dbReference type="NCBI Taxonomy" id="2934161"/>
    <lineage>
        <taxon>Bacteria</taxon>
        <taxon>Bacillati</taxon>
        <taxon>Actinomycetota</taxon>
        <taxon>Actinomycetes</taxon>
        <taxon>Micrococcales</taxon>
        <taxon>Ornithinimicrobiaceae</taxon>
        <taxon>Ornithinimicrobium</taxon>
    </lineage>
</organism>
<dbReference type="Proteomes" id="UP001056535">
    <property type="component" value="Chromosome"/>
</dbReference>
<feature type="chain" id="PRO_5046643339" evidence="7">
    <location>
        <begin position="36"/>
        <end position="228"/>
    </location>
</feature>
<dbReference type="InterPro" id="IPR032694">
    <property type="entry name" value="CopC/D"/>
</dbReference>
<dbReference type="Pfam" id="PF04234">
    <property type="entry name" value="CopC"/>
    <property type="match status" value="1"/>
</dbReference>
<feature type="transmembrane region" description="Helical" evidence="6">
    <location>
        <begin position="205"/>
        <end position="225"/>
    </location>
</feature>
<gene>
    <name evidence="9" type="ORF">NF557_15380</name>
</gene>
<keyword evidence="6" id="KW-1133">Transmembrane helix</keyword>
<evidence type="ECO:0000256" key="4">
    <source>
        <dbReference type="ARBA" id="ARBA00023008"/>
    </source>
</evidence>
<dbReference type="InterPro" id="IPR014755">
    <property type="entry name" value="Cu-Rt/internalin_Ig-like"/>
</dbReference>
<keyword evidence="2" id="KW-0479">Metal-binding</keyword>
<evidence type="ECO:0000256" key="5">
    <source>
        <dbReference type="SAM" id="MobiDB-lite"/>
    </source>
</evidence>
<proteinExistence type="predicted"/>
<evidence type="ECO:0000256" key="1">
    <source>
        <dbReference type="ARBA" id="ARBA00004196"/>
    </source>
</evidence>
<feature type="signal peptide" evidence="7">
    <location>
        <begin position="1"/>
        <end position="35"/>
    </location>
</feature>
<feature type="domain" description="CopC" evidence="8">
    <location>
        <begin position="36"/>
        <end position="129"/>
    </location>
</feature>
<evidence type="ECO:0000256" key="6">
    <source>
        <dbReference type="SAM" id="Phobius"/>
    </source>
</evidence>
<feature type="region of interest" description="Disordered" evidence="5">
    <location>
        <begin position="132"/>
        <end position="183"/>
    </location>
</feature>
<name>A0ABY4YH17_9MICO</name>
<keyword evidence="10" id="KW-1185">Reference proteome</keyword>
<evidence type="ECO:0000256" key="7">
    <source>
        <dbReference type="SAM" id="SignalP"/>
    </source>
</evidence>
<reference evidence="9" key="1">
    <citation type="submission" date="2022-06" db="EMBL/GenBank/DDBJ databases">
        <title>Ornithinimicrobium JY.X270.</title>
        <authorList>
            <person name="Huang Y."/>
        </authorList>
    </citation>
    <scope>NUCLEOTIDE SEQUENCE</scope>
    <source>
        <strain evidence="9">JY.X270</strain>
    </source>
</reference>
<dbReference type="RefSeq" id="WP_252620543.1">
    <property type="nucleotide sequence ID" value="NZ_CP099490.1"/>
</dbReference>
<keyword evidence="3 7" id="KW-0732">Signal</keyword>
<evidence type="ECO:0000259" key="8">
    <source>
        <dbReference type="Pfam" id="PF04234"/>
    </source>
</evidence>
<keyword evidence="4" id="KW-0186">Copper</keyword>
<dbReference type="Gene3D" id="2.60.40.1220">
    <property type="match status" value="1"/>
</dbReference>
<comment type="subcellular location">
    <subcellularLocation>
        <location evidence="1">Cell envelope</location>
    </subcellularLocation>
</comment>
<protein>
    <submittedName>
        <fullName evidence="9">Copper resistance protein CopC</fullName>
    </submittedName>
</protein>
<keyword evidence="6" id="KW-0472">Membrane</keyword>
<accession>A0ABY4YH17</accession>